<evidence type="ECO:0000313" key="6">
    <source>
        <dbReference type="Proteomes" id="UP000029920"/>
    </source>
</evidence>
<feature type="domain" description="Peptidase S24/S26A/S26B/S26C" evidence="4">
    <location>
        <begin position="108"/>
        <end position="203"/>
    </location>
</feature>
<dbReference type="RefSeq" id="WP_034553515.1">
    <property type="nucleotide sequence ID" value="NZ_JRPC02000024.1"/>
</dbReference>
<keyword evidence="1" id="KW-0805">Transcription regulation</keyword>
<organism evidence="5 6">
    <name type="scientific">Helicobacter apodemus</name>
    <dbReference type="NCBI Taxonomy" id="135569"/>
    <lineage>
        <taxon>Bacteria</taxon>
        <taxon>Pseudomonadati</taxon>
        <taxon>Campylobacterota</taxon>
        <taxon>Epsilonproteobacteria</taxon>
        <taxon>Campylobacterales</taxon>
        <taxon>Helicobacteraceae</taxon>
        <taxon>Helicobacter</taxon>
    </lineage>
</organism>
<evidence type="ECO:0000256" key="3">
    <source>
        <dbReference type="ARBA" id="ARBA00023163"/>
    </source>
</evidence>
<reference evidence="5 6" key="1">
    <citation type="journal article" date="2014" name="Genome Announc.">
        <title>Draft genome sequences of eight enterohepatic helicobacter species isolated from both laboratory and wild rodents.</title>
        <authorList>
            <person name="Sheh A."/>
            <person name="Shen Z."/>
            <person name="Fox J.G."/>
        </authorList>
    </citation>
    <scope>NUCLEOTIDE SEQUENCE [LARGE SCALE GENOMIC DNA]</scope>
    <source>
        <strain evidence="5 6">MIT-03-7007</strain>
    </source>
</reference>
<dbReference type="PANTHER" id="PTHR40661">
    <property type="match status" value="1"/>
</dbReference>
<dbReference type="Gene3D" id="1.10.260.40">
    <property type="entry name" value="lambda repressor-like DNA-binding domains"/>
    <property type="match status" value="1"/>
</dbReference>
<gene>
    <name evidence="5" type="ORF">LS72_008605</name>
</gene>
<name>A0A4U8UCF1_9HELI</name>
<evidence type="ECO:0000259" key="4">
    <source>
        <dbReference type="Pfam" id="PF00717"/>
    </source>
</evidence>
<dbReference type="InterPro" id="IPR036286">
    <property type="entry name" value="LexA/Signal_pep-like_sf"/>
</dbReference>
<dbReference type="SUPFAM" id="SSF51306">
    <property type="entry name" value="LexA/Signal peptidase"/>
    <property type="match status" value="1"/>
</dbReference>
<evidence type="ECO:0000313" key="5">
    <source>
        <dbReference type="EMBL" id="TLE14454.1"/>
    </source>
</evidence>
<dbReference type="Proteomes" id="UP000029920">
    <property type="component" value="Unassembled WGS sequence"/>
</dbReference>
<dbReference type="Pfam" id="PF00717">
    <property type="entry name" value="Peptidase_S24"/>
    <property type="match status" value="1"/>
</dbReference>
<accession>A0A4U8UCF1</accession>
<dbReference type="Gene3D" id="2.10.109.10">
    <property type="entry name" value="Umud Fragment, subunit A"/>
    <property type="match status" value="1"/>
</dbReference>
<dbReference type="GO" id="GO:0003677">
    <property type="term" value="F:DNA binding"/>
    <property type="evidence" value="ECO:0007669"/>
    <property type="project" value="UniProtKB-KW"/>
</dbReference>
<keyword evidence="6" id="KW-1185">Reference proteome</keyword>
<dbReference type="EMBL" id="JRPC02000024">
    <property type="protein sequence ID" value="TLE14454.1"/>
    <property type="molecule type" value="Genomic_DNA"/>
</dbReference>
<evidence type="ECO:0000256" key="2">
    <source>
        <dbReference type="ARBA" id="ARBA00023125"/>
    </source>
</evidence>
<comment type="caution">
    <text evidence="5">The sequence shown here is derived from an EMBL/GenBank/DDBJ whole genome shotgun (WGS) entry which is preliminary data.</text>
</comment>
<dbReference type="InterPro" id="IPR039418">
    <property type="entry name" value="LexA-like"/>
</dbReference>
<keyword evidence="3" id="KW-0804">Transcription</keyword>
<dbReference type="CDD" id="cd06529">
    <property type="entry name" value="S24_LexA-like"/>
    <property type="match status" value="1"/>
</dbReference>
<evidence type="ECO:0000256" key="1">
    <source>
        <dbReference type="ARBA" id="ARBA00023015"/>
    </source>
</evidence>
<dbReference type="InterPro" id="IPR015927">
    <property type="entry name" value="Peptidase_S24_S26A/B/C"/>
</dbReference>
<dbReference type="InterPro" id="IPR010982">
    <property type="entry name" value="Lambda_DNA-bd_dom_sf"/>
</dbReference>
<dbReference type="AlphaFoldDB" id="A0A4U8UCF1"/>
<keyword evidence="2" id="KW-0238">DNA-binding</keyword>
<protein>
    <submittedName>
        <fullName evidence="5">S24 family peptidase</fullName>
    </submittedName>
</protein>
<proteinExistence type="predicted"/>
<dbReference type="PANTHER" id="PTHR40661:SF3">
    <property type="entry name" value="FELS-1 PROPHAGE TRANSCRIPTIONAL REGULATOR"/>
    <property type="match status" value="1"/>
</dbReference>
<sequence>MDMEEVIEKLKDILASEGQTSIKTIDVAKALNIHPDTFNSMKFRNSIPYKQILNFLQQRQININFFFYGSSPKENLECEDKYKILKLYKVNATLGGGGINEFVKYKEIIVDNTLLDFFKAKDCEFITSFGESMEPIIKDGSICVIDKTRLFKNKSIYVINTRDGLFIKQVLKQDNGVILHSFNPAFEDIFYKNGDFLLIGAVVGEIRRT</sequence>